<dbReference type="CDD" id="cd09272">
    <property type="entry name" value="RNase_HI_RT_Ty1"/>
    <property type="match status" value="1"/>
</dbReference>
<comment type="caution">
    <text evidence="3">The sequence shown here is derived from an EMBL/GenBank/DDBJ whole genome shotgun (WGS) entry which is preliminary data.</text>
</comment>
<keyword evidence="1" id="KW-0812">Transmembrane</keyword>
<name>A0A438K998_VITVI</name>
<dbReference type="PANTHER" id="PTHR11439">
    <property type="entry name" value="GAG-POL-RELATED RETROTRANSPOSON"/>
    <property type="match status" value="1"/>
</dbReference>
<dbReference type="InterPro" id="IPR043502">
    <property type="entry name" value="DNA/RNA_pol_sf"/>
</dbReference>
<evidence type="ECO:0000313" key="3">
    <source>
        <dbReference type="EMBL" id="RVX17781.1"/>
    </source>
</evidence>
<proteinExistence type="predicted"/>
<sequence>MLVLSVAVSNGWILRQLDVNNVFLQGTLTEHVYMTQPPGFIDQDSPSHVCKLKKAIYGLKQAPRAWYQELRYFLLQFGFTNSHADTSLFVLKFRGHLVYFLVYVDDLIITGDDEHLVNRYIHLLANRFSLKDLGKLSYFLGVELFPIRKASCFLNVDTYLIFLLELTCLRQNQFKLLFHQVQKSHCIQGINYLILRNFERLCTRPQLSTGHLLSVYFVIFVVLLIIAFSFIVILLYPYMHSLMPYMPTLMLIGAGDPDDFSSTAAELNWVSSLLCDLGIQLPTCPVIYCDNVGATQVCSNPVFHSRMKHVAFDFHFIRDQVQKGILRVAHVSSTDQLADLLTKSLPRARFLFLRDKIGLSCRAPS</sequence>
<keyword evidence="1" id="KW-1133">Transmembrane helix</keyword>
<keyword evidence="1" id="KW-0472">Membrane</keyword>
<evidence type="ECO:0000256" key="1">
    <source>
        <dbReference type="SAM" id="Phobius"/>
    </source>
</evidence>
<gene>
    <name evidence="3" type="primary">RE2_279</name>
    <name evidence="3" type="ORF">CK203_004031</name>
</gene>
<protein>
    <submittedName>
        <fullName evidence="3">Retrovirus-related Pol polyprotein from transposon RE2</fullName>
    </submittedName>
</protein>
<reference evidence="3 4" key="1">
    <citation type="journal article" date="2018" name="PLoS Genet.">
        <title>Population sequencing reveals clonal diversity and ancestral inbreeding in the grapevine cultivar Chardonnay.</title>
        <authorList>
            <person name="Roach M.J."/>
            <person name="Johnson D.L."/>
            <person name="Bohlmann J."/>
            <person name="van Vuuren H.J."/>
            <person name="Jones S.J."/>
            <person name="Pretorius I.S."/>
            <person name="Schmidt S.A."/>
            <person name="Borneman A.R."/>
        </authorList>
    </citation>
    <scope>NUCLEOTIDE SEQUENCE [LARGE SCALE GENOMIC DNA]</scope>
    <source>
        <strain evidence="4">cv. Chardonnay</strain>
        <tissue evidence="3">Leaf</tissue>
    </source>
</reference>
<organism evidence="3 4">
    <name type="scientific">Vitis vinifera</name>
    <name type="common">Grape</name>
    <dbReference type="NCBI Taxonomy" id="29760"/>
    <lineage>
        <taxon>Eukaryota</taxon>
        <taxon>Viridiplantae</taxon>
        <taxon>Streptophyta</taxon>
        <taxon>Embryophyta</taxon>
        <taxon>Tracheophyta</taxon>
        <taxon>Spermatophyta</taxon>
        <taxon>Magnoliopsida</taxon>
        <taxon>eudicotyledons</taxon>
        <taxon>Gunneridae</taxon>
        <taxon>Pentapetalae</taxon>
        <taxon>rosids</taxon>
        <taxon>Vitales</taxon>
        <taxon>Vitaceae</taxon>
        <taxon>Viteae</taxon>
        <taxon>Vitis</taxon>
    </lineage>
</organism>
<dbReference type="PANTHER" id="PTHR11439:SF463">
    <property type="entry name" value="REVERSE TRANSCRIPTASE TY1_COPIA-TYPE DOMAIN-CONTAINING PROTEIN"/>
    <property type="match status" value="1"/>
</dbReference>
<evidence type="ECO:0000259" key="2">
    <source>
        <dbReference type="Pfam" id="PF07727"/>
    </source>
</evidence>
<evidence type="ECO:0000313" key="4">
    <source>
        <dbReference type="Proteomes" id="UP000288805"/>
    </source>
</evidence>
<accession>A0A438K998</accession>
<dbReference type="Proteomes" id="UP000288805">
    <property type="component" value="Unassembled WGS sequence"/>
</dbReference>
<feature type="domain" description="Reverse transcriptase Ty1/copia-type" evidence="2">
    <location>
        <begin position="2"/>
        <end position="145"/>
    </location>
</feature>
<dbReference type="Pfam" id="PF07727">
    <property type="entry name" value="RVT_2"/>
    <property type="match status" value="1"/>
</dbReference>
<dbReference type="InterPro" id="IPR013103">
    <property type="entry name" value="RVT_2"/>
</dbReference>
<dbReference type="AlphaFoldDB" id="A0A438K998"/>
<dbReference type="EMBL" id="QGNW01000012">
    <property type="protein sequence ID" value="RVX17781.1"/>
    <property type="molecule type" value="Genomic_DNA"/>
</dbReference>
<feature type="transmembrane region" description="Helical" evidence="1">
    <location>
        <begin position="213"/>
        <end position="236"/>
    </location>
</feature>
<dbReference type="SUPFAM" id="SSF56672">
    <property type="entry name" value="DNA/RNA polymerases"/>
    <property type="match status" value="1"/>
</dbReference>